<name>A0ABT1CY24_9PROT</name>
<proteinExistence type="predicted"/>
<sequence>RQEAEELREAMQALLAGAGPPPSLPPPVLARPAEADQRAVLAPAAGRLLAGQALGLPLAGLTALALHVAAASVGAQGRLRLRLHGAESGRIMAAWELPGEALAPGWLTLDLPQPLGPLREGAVLDLAAELGPGDELRLSLEDRESELPVTSPGSATPGRALAVRAWTAPHGRRFVQPLHWDAEAVGLAVAPHGVKVALPESLLLGARLPLGRVERRALGREVPKLVARLRGGEAALILLPAVPLNGLDLLTAEFGLPLGDATGLEVALWLQPAGALVAGLEELSLEPPGARWSGWRGAPPGEGLILSLAVPLSAPRKAMVALALRHGGAPEAEARLELAALYGRRVVQPSGAKPGRRARLPETPEEAGRPRLAAVRLEESLVLSGGNYRHLDIWLEGVRAAGESWPRLRFKFILAGEAPALEFRLRPDWPPLFARWPEGHPAMRSDRYGPHLWLTEEALAGGLLAALEEPRDRAMLAAVLALLPSAVATVARDATTDPAEFDLLLGKARRLAAAL</sequence>
<keyword evidence="2" id="KW-1185">Reference proteome</keyword>
<organism evidence="1 2">
    <name type="scientific">Siccirubricoccus soli</name>
    <dbReference type="NCBI Taxonomy" id="2899147"/>
    <lineage>
        <taxon>Bacteria</taxon>
        <taxon>Pseudomonadati</taxon>
        <taxon>Pseudomonadota</taxon>
        <taxon>Alphaproteobacteria</taxon>
        <taxon>Acetobacterales</taxon>
        <taxon>Roseomonadaceae</taxon>
        <taxon>Siccirubricoccus</taxon>
    </lineage>
</organism>
<gene>
    <name evidence="1" type="ORF">JYK14_00005</name>
</gene>
<reference evidence="1 2" key="1">
    <citation type="submission" date="2021-12" db="EMBL/GenBank/DDBJ databases">
        <title>Siccirubricoccus leaddurans sp. nov., a high concentration Zn2+ tolerance bacterium.</title>
        <authorList>
            <person name="Cao Y."/>
        </authorList>
    </citation>
    <scope>NUCLEOTIDE SEQUENCE [LARGE SCALE GENOMIC DNA]</scope>
    <source>
        <strain evidence="1 2">KC 17139</strain>
    </source>
</reference>
<dbReference type="Pfam" id="PF19717">
    <property type="entry name" value="DUF6212"/>
    <property type="match status" value="1"/>
</dbReference>
<evidence type="ECO:0000313" key="1">
    <source>
        <dbReference type="EMBL" id="MCO6414563.1"/>
    </source>
</evidence>
<accession>A0ABT1CY24</accession>
<evidence type="ECO:0000313" key="2">
    <source>
        <dbReference type="Proteomes" id="UP001523392"/>
    </source>
</evidence>
<comment type="caution">
    <text evidence="1">The sequence shown here is derived from an EMBL/GenBank/DDBJ whole genome shotgun (WGS) entry which is preliminary data.</text>
</comment>
<feature type="non-terminal residue" evidence="1">
    <location>
        <position position="1"/>
    </location>
</feature>
<dbReference type="Proteomes" id="UP001523392">
    <property type="component" value="Unassembled WGS sequence"/>
</dbReference>
<protein>
    <submittedName>
        <fullName evidence="1">Uncharacterized protein</fullName>
    </submittedName>
</protein>
<dbReference type="EMBL" id="JAFIRR010000001">
    <property type="protein sequence ID" value="MCO6414563.1"/>
    <property type="molecule type" value="Genomic_DNA"/>
</dbReference>
<dbReference type="InterPro" id="IPR046184">
    <property type="entry name" value="DUF6212"/>
</dbReference>
<dbReference type="RefSeq" id="WP_252951154.1">
    <property type="nucleotide sequence ID" value="NZ_JAFIRR010000001.1"/>
</dbReference>